<proteinExistence type="predicted"/>
<dbReference type="AlphaFoldDB" id="A0AAD6MH77"/>
<gene>
    <name evidence="1" type="ORF">NC653_023433</name>
</gene>
<reference evidence="1" key="1">
    <citation type="journal article" date="2023" name="Mol. Ecol. Resour.">
        <title>Chromosome-level genome assembly of a triploid poplar Populus alba 'Berolinensis'.</title>
        <authorList>
            <person name="Chen S."/>
            <person name="Yu Y."/>
            <person name="Wang X."/>
            <person name="Wang S."/>
            <person name="Zhang T."/>
            <person name="Zhou Y."/>
            <person name="He R."/>
            <person name="Meng N."/>
            <person name="Wang Y."/>
            <person name="Liu W."/>
            <person name="Liu Z."/>
            <person name="Liu J."/>
            <person name="Guo Q."/>
            <person name="Huang H."/>
            <person name="Sederoff R.R."/>
            <person name="Wang G."/>
            <person name="Qu G."/>
            <person name="Chen S."/>
        </authorList>
    </citation>
    <scope>NUCLEOTIDE SEQUENCE</scope>
    <source>
        <strain evidence="1">SC-2020</strain>
    </source>
</reference>
<sequence length="82" mass="9356">MMSPYVLKTLSTDTKSSPVDIMNMRDLCQQLTPTMELHFLWILHFHHSPLAQQVAEITFDVEETACGPSVTTPPRKKKNGER</sequence>
<dbReference type="EMBL" id="JAQIZT010000009">
    <property type="protein sequence ID" value="KAJ6985483.1"/>
    <property type="molecule type" value="Genomic_DNA"/>
</dbReference>
<organism evidence="1 2">
    <name type="scientific">Populus alba x Populus x berolinensis</name>
    <dbReference type="NCBI Taxonomy" id="444605"/>
    <lineage>
        <taxon>Eukaryota</taxon>
        <taxon>Viridiplantae</taxon>
        <taxon>Streptophyta</taxon>
        <taxon>Embryophyta</taxon>
        <taxon>Tracheophyta</taxon>
        <taxon>Spermatophyta</taxon>
        <taxon>Magnoliopsida</taxon>
        <taxon>eudicotyledons</taxon>
        <taxon>Gunneridae</taxon>
        <taxon>Pentapetalae</taxon>
        <taxon>rosids</taxon>
        <taxon>fabids</taxon>
        <taxon>Malpighiales</taxon>
        <taxon>Salicaceae</taxon>
        <taxon>Saliceae</taxon>
        <taxon>Populus</taxon>
    </lineage>
</organism>
<protein>
    <submittedName>
        <fullName evidence="1">Uncharacterized protein</fullName>
    </submittedName>
</protein>
<comment type="caution">
    <text evidence="1">The sequence shown here is derived from an EMBL/GenBank/DDBJ whole genome shotgun (WGS) entry which is preliminary data.</text>
</comment>
<name>A0AAD6MH77_9ROSI</name>
<evidence type="ECO:0000313" key="1">
    <source>
        <dbReference type="EMBL" id="KAJ6985483.1"/>
    </source>
</evidence>
<evidence type="ECO:0000313" key="2">
    <source>
        <dbReference type="Proteomes" id="UP001164929"/>
    </source>
</evidence>
<keyword evidence="2" id="KW-1185">Reference proteome</keyword>
<dbReference type="Proteomes" id="UP001164929">
    <property type="component" value="Chromosome 9"/>
</dbReference>
<accession>A0AAD6MH77</accession>